<feature type="transmembrane region" description="Helical" evidence="5">
    <location>
        <begin position="169"/>
        <end position="185"/>
    </location>
</feature>
<evidence type="ECO:0000256" key="2">
    <source>
        <dbReference type="ARBA" id="ARBA00022692"/>
    </source>
</evidence>
<sequence length="389" mass="44192">MTTDFTINNFNGYAYVSLVAMFILAGSGLVIAFSHYFAKYFLITFIDKAFGKNRSGAGQILFRNHFFHRLAYLVPAFLLSYFSYLFDIDLPHFKLFLSELIRELTRIYMIMGIAFVLAALLNAVNEHYSNLKIAKYKPINSYVQVAKIVLFSMAVLLSASILFDKSPAYFLTGLGAATAFLALIFKDSITGFIAGIQLTAYDIVRIGDWIEMPSFGADGEVMEISLNTVKVQNFDKTLVTIPSSALLTSGLKNWRGMQESGGRRVKRSMMIDIKSIRFCDQVMLDRIQNQDLHAFSTLDSRTLQDTTNMGLFRKYVETYLRQHPGVHQDMRVMVRQLQASAGGLPLELYFFTNTITSEKYESTQAEIFEYLYAVLPYFELSVPRPVSFE</sequence>
<accession>A0A5E4PII8</accession>
<feature type="transmembrane region" description="Helical" evidence="5">
    <location>
        <begin position="106"/>
        <end position="124"/>
    </location>
</feature>
<dbReference type="RefSeq" id="WP_148339633.1">
    <property type="nucleotide sequence ID" value="NZ_LR699119.1"/>
</dbReference>
<dbReference type="GO" id="GO:0008381">
    <property type="term" value="F:mechanosensitive monoatomic ion channel activity"/>
    <property type="evidence" value="ECO:0007669"/>
    <property type="project" value="InterPro"/>
</dbReference>
<dbReference type="InterPro" id="IPR030192">
    <property type="entry name" value="YbdG"/>
</dbReference>
<evidence type="ECO:0000256" key="4">
    <source>
        <dbReference type="ARBA" id="ARBA00023136"/>
    </source>
</evidence>
<reference evidence="7 8" key="1">
    <citation type="submission" date="2019-08" db="EMBL/GenBank/DDBJ databases">
        <authorList>
            <person name="Guy L."/>
        </authorList>
    </citation>
    <scope>NUCLEOTIDE SEQUENCE [LARGE SCALE GENOMIC DNA]</scope>
    <source>
        <strain evidence="7 8">SGT-108</strain>
    </source>
</reference>
<dbReference type="GO" id="GO:0005886">
    <property type="term" value="C:plasma membrane"/>
    <property type="evidence" value="ECO:0007669"/>
    <property type="project" value="TreeGrafter"/>
</dbReference>
<evidence type="ECO:0000256" key="5">
    <source>
        <dbReference type="SAM" id="Phobius"/>
    </source>
</evidence>
<protein>
    <submittedName>
        <fullName evidence="7">Miniconductance mechanosensitive channel YbdG</fullName>
    </submittedName>
</protein>
<feature type="domain" description="Mechanosensitive ion channel MscS" evidence="6">
    <location>
        <begin position="187"/>
        <end position="255"/>
    </location>
</feature>
<proteinExistence type="predicted"/>
<dbReference type="Gene3D" id="2.30.30.60">
    <property type="match status" value="1"/>
</dbReference>
<evidence type="ECO:0000313" key="8">
    <source>
        <dbReference type="Proteomes" id="UP000324194"/>
    </source>
</evidence>
<dbReference type="InterPro" id="IPR010920">
    <property type="entry name" value="LSM_dom_sf"/>
</dbReference>
<dbReference type="Pfam" id="PF00924">
    <property type="entry name" value="MS_channel_2nd"/>
    <property type="match status" value="1"/>
</dbReference>
<dbReference type="EMBL" id="LR699119">
    <property type="protein sequence ID" value="VVC76385.1"/>
    <property type="molecule type" value="Genomic_DNA"/>
</dbReference>
<dbReference type="PANTHER" id="PTHR30414">
    <property type="entry name" value="MINICONDUCTANCE MECHANOSENSITIVE CHANNEL YBDG"/>
    <property type="match status" value="1"/>
</dbReference>
<dbReference type="OrthoDB" id="9775207at2"/>
<dbReference type="PANTHER" id="PTHR30414:SF0">
    <property type="entry name" value="MINICONDUCTANCE MECHANOSENSITIVE CHANNEL YBDG"/>
    <property type="match status" value="1"/>
</dbReference>
<dbReference type="InterPro" id="IPR006685">
    <property type="entry name" value="MscS_channel_2nd"/>
</dbReference>
<gene>
    <name evidence="7" type="primary">ybdG</name>
    <name evidence="7" type="ORF">AQUSIP_16970</name>
</gene>
<feature type="transmembrane region" description="Helical" evidence="5">
    <location>
        <begin position="70"/>
        <end position="86"/>
    </location>
</feature>
<keyword evidence="3 5" id="KW-1133">Transmembrane helix</keyword>
<evidence type="ECO:0000256" key="3">
    <source>
        <dbReference type="ARBA" id="ARBA00022989"/>
    </source>
</evidence>
<keyword evidence="2 5" id="KW-0812">Transmembrane</keyword>
<evidence type="ECO:0000256" key="1">
    <source>
        <dbReference type="ARBA" id="ARBA00004370"/>
    </source>
</evidence>
<dbReference type="Proteomes" id="UP000324194">
    <property type="component" value="Chromosome 1"/>
</dbReference>
<comment type="subcellular location">
    <subcellularLocation>
        <location evidence="1">Membrane</location>
    </subcellularLocation>
</comment>
<dbReference type="InterPro" id="IPR023408">
    <property type="entry name" value="MscS_beta-dom_sf"/>
</dbReference>
<keyword evidence="4 5" id="KW-0472">Membrane</keyword>
<evidence type="ECO:0000313" key="7">
    <source>
        <dbReference type="EMBL" id="VVC76385.1"/>
    </source>
</evidence>
<feature type="transmembrane region" description="Helical" evidence="5">
    <location>
        <begin position="145"/>
        <end position="163"/>
    </location>
</feature>
<dbReference type="KEGG" id="asip:AQUSIP_16970"/>
<organism evidence="7 8">
    <name type="scientific">Aquicella siphonis</name>
    <dbReference type="NCBI Taxonomy" id="254247"/>
    <lineage>
        <taxon>Bacteria</taxon>
        <taxon>Pseudomonadati</taxon>
        <taxon>Pseudomonadota</taxon>
        <taxon>Gammaproteobacteria</taxon>
        <taxon>Legionellales</taxon>
        <taxon>Coxiellaceae</taxon>
        <taxon>Aquicella</taxon>
    </lineage>
</organism>
<dbReference type="GO" id="GO:0071470">
    <property type="term" value="P:cellular response to osmotic stress"/>
    <property type="evidence" value="ECO:0007669"/>
    <property type="project" value="InterPro"/>
</dbReference>
<feature type="transmembrane region" description="Helical" evidence="5">
    <location>
        <begin position="12"/>
        <end position="38"/>
    </location>
</feature>
<dbReference type="SUPFAM" id="SSF50182">
    <property type="entry name" value="Sm-like ribonucleoproteins"/>
    <property type="match status" value="1"/>
</dbReference>
<name>A0A5E4PII8_9COXI</name>
<evidence type="ECO:0000259" key="6">
    <source>
        <dbReference type="Pfam" id="PF00924"/>
    </source>
</evidence>
<dbReference type="AlphaFoldDB" id="A0A5E4PII8"/>
<keyword evidence="8" id="KW-1185">Reference proteome</keyword>